<keyword evidence="2" id="KW-1185">Reference proteome</keyword>
<evidence type="ECO:0008006" key="3">
    <source>
        <dbReference type="Google" id="ProtNLM"/>
    </source>
</evidence>
<comment type="caution">
    <text evidence="1">The sequence shown here is derived from an EMBL/GenBank/DDBJ whole genome shotgun (WGS) entry which is preliminary data.</text>
</comment>
<accession>A0ABP5JUW1</accession>
<dbReference type="Proteomes" id="UP001500575">
    <property type="component" value="Unassembled WGS sequence"/>
</dbReference>
<name>A0ABP5JUW1_9ACTN</name>
<organism evidence="1 2">
    <name type="scientific">Nocardioides bigeumensis</name>
    <dbReference type="NCBI Taxonomy" id="433657"/>
    <lineage>
        <taxon>Bacteria</taxon>
        <taxon>Bacillati</taxon>
        <taxon>Actinomycetota</taxon>
        <taxon>Actinomycetes</taxon>
        <taxon>Propionibacteriales</taxon>
        <taxon>Nocardioidaceae</taxon>
        <taxon>Nocardioides</taxon>
    </lineage>
</organism>
<dbReference type="RefSeq" id="WP_344302972.1">
    <property type="nucleotide sequence ID" value="NZ_BAAAQQ010000007.1"/>
</dbReference>
<proteinExistence type="predicted"/>
<reference evidence="2" key="1">
    <citation type="journal article" date="2019" name="Int. J. Syst. Evol. Microbiol.">
        <title>The Global Catalogue of Microorganisms (GCM) 10K type strain sequencing project: providing services to taxonomists for standard genome sequencing and annotation.</title>
        <authorList>
            <consortium name="The Broad Institute Genomics Platform"/>
            <consortium name="The Broad Institute Genome Sequencing Center for Infectious Disease"/>
            <person name="Wu L."/>
            <person name="Ma J."/>
        </authorList>
    </citation>
    <scope>NUCLEOTIDE SEQUENCE [LARGE SCALE GENOMIC DNA]</scope>
    <source>
        <strain evidence="2">JCM 16021</strain>
    </source>
</reference>
<sequence>MPKTHDPPIRGEMRRVGFRRVSHGLFLTVREGMSDDEELARDLEAWLLVLPPGAVFTHVTGARLLGWRLPRLPEQVPVFAAVEEHQPRPRRSGLICSRLRRVTTPVPGLRFPVDRPEEILLRASRDLGVLDVLIMLDDALRKQHVTRASVAELVTSGRPGVRVLGKALQLADPKSESAGETVLRMFLQAIDVAVDSQAELHDEHGQFVGRGDFVVKRTRKLFEFDGDVHRDMRQHRGDLRRDRRLVGAAYERSGFSLDDLLNHPAPTMHEIDRLLERPHVSSRLTRWRRLVSGSLYAPDSRQRVMNRWRRAMGVTDWS</sequence>
<dbReference type="EMBL" id="BAAAQQ010000007">
    <property type="protein sequence ID" value="GAA2120602.1"/>
    <property type="molecule type" value="Genomic_DNA"/>
</dbReference>
<gene>
    <name evidence="1" type="ORF">GCM10009843_14110</name>
</gene>
<protein>
    <recommendedName>
        <fullName evidence="3">DUF559 domain-containing protein</fullName>
    </recommendedName>
</protein>
<evidence type="ECO:0000313" key="2">
    <source>
        <dbReference type="Proteomes" id="UP001500575"/>
    </source>
</evidence>
<evidence type="ECO:0000313" key="1">
    <source>
        <dbReference type="EMBL" id="GAA2120602.1"/>
    </source>
</evidence>